<dbReference type="Proteomes" id="UP000010094">
    <property type="component" value="Chromosome X"/>
</dbReference>
<dbReference type="EMBL" id="CP003529">
    <property type="protein sequence ID" value="AFN83880.1"/>
    <property type="molecule type" value="Genomic_DNA"/>
</dbReference>
<reference evidence="1 2" key="1">
    <citation type="journal article" date="2012" name="Proc. Natl. Acad. Sci. U.S.A.">
        <title>Gain and loss of multiple functionally related, horizontally transferred genes in the reduced genomes of two microsporidian parasites.</title>
        <authorList>
            <person name="Pombert J.-F."/>
            <person name="Selman M."/>
            <person name="Burki F."/>
            <person name="Bardell F.T."/>
            <person name="Farinelli L."/>
            <person name="Solter L.F."/>
            <person name="Whitman D.W."/>
            <person name="Weiss L.M."/>
            <person name="Corradi N."/>
            <person name="Keeling P.J."/>
        </authorList>
    </citation>
    <scope>NUCLEOTIDE SEQUENCE [LARGE SCALE GENOMIC DNA]</scope>
    <source>
        <strain evidence="1 2">SJ-2008</strain>
    </source>
</reference>
<dbReference type="AlphaFoldDB" id="I7AGI4"/>
<dbReference type="OrthoDB" id="2186996at2759"/>
<organism evidence="1 2">
    <name type="scientific">Encephalitozoon romaleae (strain SJ-2008)</name>
    <name type="common">Microsporidian parasite</name>
    <dbReference type="NCBI Taxonomy" id="1178016"/>
    <lineage>
        <taxon>Eukaryota</taxon>
        <taxon>Fungi</taxon>
        <taxon>Fungi incertae sedis</taxon>
        <taxon>Microsporidia</taxon>
        <taxon>Unikaryonidae</taxon>
        <taxon>Encephalitozoon</taxon>
    </lineage>
</organism>
<dbReference type="VEuPathDB" id="MicrosporidiaDB:EROM_100640"/>
<proteinExistence type="predicted"/>
<protein>
    <submittedName>
        <fullName evidence="1">Uncharacterized protein</fullName>
    </submittedName>
</protein>
<name>I7AGI4_ENCRO</name>
<dbReference type="RefSeq" id="XP_009265377.1">
    <property type="nucleotide sequence ID" value="XM_009267102.1"/>
</dbReference>
<dbReference type="KEGG" id="ero:EROM_100640"/>
<keyword evidence="2" id="KW-1185">Reference proteome</keyword>
<accession>I7AGI4</accession>
<dbReference type="HOGENOM" id="CLU_105949_0_0_1"/>
<sequence>MSTATPADIPQEYINNENPFAHMKEYSESQSLDPEVRLRLNALQQMQPKFIPLGINDRILKAERAVKTKAIVESQIEKLLDEGMKLIDSTVPEREEALRSNADDPRVLDILISISRLRLLSNQERLREKVYYALKSTILSDTITSIDYSSSIDEDHLSDAMEYGELVEKYSQTETPVSAGD</sequence>
<dbReference type="GeneID" id="20564494"/>
<evidence type="ECO:0000313" key="1">
    <source>
        <dbReference type="EMBL" id="AFN83880.1"/>
    </source>
</evidence>
<gene>
    <name evidence="1" type="ordered locus">EROM_100640</name>
</gene>
<evidence type="ECO:0000313" key="2">
    <source>
        <dbReference type="Proteomes" id="UP000010094"/>
    </source>
</evidence>